<proteinExistence type="predicted"/>
<gene>
    <name evidence="2" type="primary">HEM13_2</name>
    <name evidence="2" type="ORF">Daus18300_007274</name>
</gene>
<feature type="compositionally biased region" description="Basic and acidic residues" evidence="1">
    <location>
        <begin position="118"/>
        <end position="134"/>
    </location>
</feature>
<dbReference type="EMBL" id="JAWRVE010000063">
    <property type="protein sequence ID" value="KAL1865148.1"/>
    <property type="molecule type" value="Genomic_DNA"/>
</dbReference>
<feature type="region of interest" description="Disordered" evidence="1">
    <location>
        <begin position="103"/>
        <end position="186"/>
    </location>
</feature>
<feature type="compositionally biased region" description="Basic and acidic residues" evidence="1">
    <location>
        <begin position="46"/>
        <end position="57"/>
    </location>
</feature>
<dbReference type="Proteomes" id="UP001583177">
    <property type="component" value="Unassembled WGS sequence"/>
</dbReference>
<feature type="region of interest" description="Disordered" evidence="1">
    <location>
        <begin position="26"/>
        <end position="67"/>
    </location>
</feature>
<reference evidence="2 3" key="1">
    <citation type="journal article" date="2024" name="IMA Fungus">
        <title>IMA Genome - F19 : A genome assembly and annotation guide to empower mycologists, including annotated draft genome sequences of Ceratocystis pirilliformis, Diaporthe australafricana, Fusarium ophioides, Paecilomyces lecythidis, and Sporothrix stenoceras.</title>
        <authorList>
            <person name="Aylward J."/>
            <person name="Wilson A.M."/>
            <person name="Visagie C.M."/>
            <person name="Spraker J."/>
            <person name="Barnes I."/>
            <person name="Buitendag C."/>
            <person name="Ceriani C."/>
            <person name="Del Mar Angel L."/>
            <person name="du Plessis D."/>
            <person name="Fuchs T."/>
            <person name="Gasser K."/>
            <person name="Kramer D."/>
            <person name="Li W."/>
            <person name="Munsamy K."/>
            <person name="Piso A."/>
            <person name="Price J.L."/>
            <person name="Sonnekus B."/>
            <person name="Thomas C."/>
            <person name="van der Nest A."/>
            <person name="van Dijk A."/>
            <person name="van Heerden A."/>
            <person name="van Vuuren N."/>
            <person name="Yilmaz N."/>
            <person name="Duong T.A."/>
            <person name="van der Merwe N.A."/>
            <person name="Wingfield M.J."/>
            <person name="Wingfield B.D."/>
        </authorList>
    </citation>
    <scope>NUCLEOTIDE SEQUENCE [LARGE SCALE GENOMIC DNA]</scope>
    <source>
        <strain evidence="2 3">CMW 18300</strain>
    </source>
</reference>
<keyword evidence="3" id="KW-1185">Reference proteome</keyword>
<feature type="compositionally biased region" description="Low complexity" evidence="1">
    <location>
        <begin position="26"/>
        <end position="38"/>
    </location>
</feature>
<name>A0ABR3WNP5_9PEZI</name>
<dbReference type="EC" id="1.3.3.3" evidence="2"/>
<organism evidence="2 3">
    <name type="scientific">Diaporthe australafricana</name>
    <dbReference type="NCBI Taxonomy" id="127596"/>
    <lineage>
        <taxon>Eukaryota</taxon>
        <taxon>Fungi</taxon>
        <taxon>Dikarya</taxon>
        <taxon>Ascomycota</taxon>
        <taxon>Pezizomycotina</taxon>
        <taxon>Sordariomycetes</taxon>
        <taxon>Sordariomycetidae</taxon>
        <taxon>Diaporthales</taxon>
        <taxon>Diaporthaceae</taxon>
        <taxon>Diaporthe</taxon>
    </lineage>
</organism>
<accession>A0ABR3WNP5</accession>
<sequence length="330" mass="33901">MSSSSSALPTPRQLLTSILNSISEIPAPTTPAAGAGTALQGSSKATRTDSFTERAREPATNPLKLLDPRHRPLFTTLHVLFPSLLLPALDLLDRGLVTRLVGPEEAEEDATAAPAEGSRPRHQDGGPDETRQEDGGDAGMRDQTPPPLPSSPVYLVRSAQKPPRRPYGGGGGGNSSTASAPSTSSSSQRTYVVHTAAWNCTCAAFAFSAFPPLATSSLLLAPARAEPRDSGGAGAASPMPTVAMAVSVEGGAGEEGEEEGEAGGERAACHFGGLSFDGTGADVSGEASVPPCCKHLLACVLAERWGGGLGRYVSWRTVGREEMAGVFADV</sequence>
<comment type="caution">
    <text evidence="2">The sequence shown here is derived from an EMBL/GenBank/DDBJ whole genome shotgun (WGS) entry which is preliminary data.</text>
</comment>
<evidence type="ECO:0000313" key="2">
    <source>
        <dbReference type="EMBL" id="KAL1865148.1"/>
    </source>
</evidence>
<dbReference type="GO" id="GO:0004109">
    <property type="term" value="F:coproporphyrinogen oxidase activity"/>
    <property type="evidence" value="ECO:0007669"/>
    <property type="project" value="UniProtKB-EC"/>
</dbReference>
<keyword evidence="2" id="KW-0560">Oxidoreductase</keyword>
<evidence type="ECO:0000313" key="3">
    <source>
        <dbReference type="Proteomes" id="UP001583177"/>
    </source>
</evidence>
<protein>
    <submittedName>
        <fullName evidence="2">Coproporphyrinogen-III oxidase</fullName>
        <ecNumber evidence="2">1.3.3.3</ecNumber>
    </submittedName>
</protein>
<feature type="compositionally biased region" description="Low complexity" evidence="1">
    <location>
        <begin position="175"/>
        <end position="186"/>
    </location>
</feature>
<evidence type="ECO:0000256" key="1">
    <source>
        <dbReference type="SAM" id="MobiDB-lite"/>
    </source>
</evidence>